<keyword evidence="1" id="KW-0812">Transmembrane</keyword>
<protein>
    <submittedName>
        <fullName evidence="2">Uncharacterized protein</fullName>
    </submittedName>
</protein>
<proteinExistence type="predicted"/>
<gene>
    <name evidence="2" type="ORF">LAL4801_02603</name>
</gene>
<dbReference type="OrthoDB" id="7679552at2"/>
<keyword evidence="1" id="KW-0472">Membrane</keyword>
<feature type="transmembrane region" description="Helical" evidence="1">
    <location>
        <begin position="41"/>
        <end position="61"/>
    </location>
</feature>
<keyword evidence="1" id="KW-1133">Transmembrane helix</keyword>
<dbReference type="RefSeq" id="WP_022999263.1">
    <property type="nucleotide sequence ID" value="NZ_CP045617.1"/>
</dbReference>
<name>A0A0M6Y572_9HYPH</name>
<dbReference type="Proteomes" id="UP000048926">
    <property type="component" value="Unassembled WGS sequence"/>
</dbReference>
<keyword evidence="3" id="KW-1185">Reference proteome</keyword>
<reference evidence="3" key="1">
    <citation type="submission" date="2015-07" db="EMBL/GenBank/DDBJ databases">
        <authorList>
            <person name="Rodrigo-Torres Lidia"/>
            <person name="Arahal R.David."/>
        </authorList>
    </citation>
    <scope>NUCLEOTIDE SEQUENCE [LARGE SCALE GENOMIC DNA]</scope>
    <source>
        <strain evidence="3">CECT 4801</strain>
    </source>
</reference>
<evidence type="ECO:0000313" key="2">
    <source>
        <dbReference type="EMBL" id="CTQ44161.1"/>
    </source>
</evidence>
<evidence type="ECO:0000256" key="1">
    <source>
        <dbReference type="SAM" id="Phobius"/>
    </source>
</evidence>
<dbReference type="AlphaFoldDB" id="A0A0M6Y572"/>
<evidence type="ECO:0000313" key="3">
    <source>
        <dbReference type="Proteomes" id="UP000048926"/>
    </source>
</evidence>
<sequence>MYLLFFMGAVLYGAVTLVFLILSSAELLDSGLSTPKRLLGVLVTSILWPATLVAVSLVLAFQNVAGRVQSPRQTAPLRLSHHSH</sequence>
<accession>A0A0M6Y572</accession>
<dbReference type="EMBL" id="CXST01000002">
    <property type="protein sequence ID" value="CTQ44161.1"/>
    <property type="molecule type" value="Genomic_DNA"/>
</dbReference>
<organism evidence="2 3">
    <name type="scientific">Roseibium aggregatum</name>
    <dbReference type="NCBI Taxonomy" id="187304"/>
    <lineage>
        <taxon>Bacteria</taxon>
        <taxon>Pseudomonadati</taxon>
        <taxon>Pseudomonadota</taxon>
        <taxon>Alphaproteobacteria</taxon>
        <taxon>Hyphomicrobiales</taxon>
        <taxon>Stappiaceae</taxon>
        <taxon>Roseibium</taxon>
    </lineage>
</organism>